<dbReference type="Proteomes" id="UP000186019">
    <property type="component" value="Unassembled WGS sequence"/>
</dbReference>
<evidence type="ECO:0000256" key="1">
    <source>
        <dbReference type="SAM" id="MobiDB-lite"/>
    </source>
</evidence>
<dbReference type="AlphaFoldDB" id="A0A1N7HL74"/>
<keyword evidence="3" id="KW-1185">Reference proteome</keyword>
<feature type="region of interest" description="Disordered" evidence="1">
    <location>
        <begin position="31"/>
        <end position="50"/>
    </location>
</feature>
<evidence type="ECO:0000313" key="3">
    <source>
        <dbReference type="Proteomes" id="UP000186019"/>
    </source>
</evidence>
<evidence type="ECO:0000313" key="2">
    <source>
        <dbReference type="EMBL" id="SIS25420.1"/>
    </source>
</evidence>
<dbReference type="EMBL" id="FTNV01000004">
    <property type="protein sequence ID" value="SIS25420.1"/>
    <property type="molecule type" value="Genomic_DNA"/>
</dbReference>
<name>A0A1N7HL74_9RHOB</name>
<organism evidence="2 3">
    <name type="scientific">Roseovarius nanhaiticus</name>
    <dbReference type="NCBI Taxonomy" id="573024"/>
    <lineage>
        <taxon>Bacteria</taxon>
        <taxon>Pseudomonadati</taxon>
        <taxon>Pseudomonadota</taxon>
        <taxon>Alphaproteobacteria</taxon>
        <taxon>Rhodobacterales</taxon>
        <taxon>Roseobacteraceae</taxon>
        <taxon>Roseovarius</taxon>
    </lineage>
</organism>
<accession>A0A1N7HL74</accession>
<proteinExistence type="predicted"/>
<gene>
    <name evidence="2" type="ORF">SAMN05421666_3275</name>
</gene>
<protein>
    <submittedName>
        <fullName evidence="2">Uncharacterized protein</fullName>
    </submittedName>
</protein>
<reference evidence="2 3" key="1">
    <citation type="submission" date="2017-01" db="EMBL/GenBank/DDBJ databases">
        <authorList>
            <person name="Mah S.A."/>
            <person name="Swanson W.J."/>
            <person name="Moy G.W."/>
            <person name="Vacquier V.D."/>
        </authorList>
    </citation>
    <scope>NUCLEOTIDE SEQUENCE [LARGE SCALE GENOMIC DNA]</scope>
    <source>
        <strain evidence="2 3">DSM 29590</strain>
    </source>
</reference>
<sequence length="50" mass="5243">MTNAIQRTSVLRAAIDVGMLYLDMPGCPAKTPFGKAPQRPATGISLSPQA</sequence>